<dbReference type="Pfam" id="PF00651">
    <property type="entry name" value="BTB"/>
    <property type="match status" value="1"/>
</dbReference>
<keyword evidence="1" id="KW-0677">Repeat</keyword>
<dbReference type="InterPro" id="IPR009091">
    <property type="entry name" value="RCC1/BLIP-II"/>
</dbReference>
<sequence>MLLALPGINVNLQDRESHWTALHRALYHGNLASALLLLQRAEIDLSLKDLEGYTAFDLYNSTVEGTKPSANEHKFCADLYTWGANRNAALGLGDGDDRTFPDQVVIEPAQPHSQSALLQERFSPIRVKQIVMSKLHTGVVTTESRANLRMCGFSSGGRLGPGQHTQYQLTPVPQFTHTIVSVALGQDHTLALTQNGEVLTWGLNRFSQLGYIVDTLSGAVSKAEEPIQATARKVGGLRGKPEVTVGPIMRFPTYAFPSEIAPYRPPQATRVASIDKITSCDSMIAALSSNGELFTFSLPPVAITGSVEKPREIVKPQRVWALRKKFSAVKDVALGADGSIIICTESGHVFVRSRTGGKTFKFQRVPYMQRVVKVSANSTGAYGALCVDAVPEPLEITGNLLAQDLGLIQPYRGLLTPKDRFIDVVSAKDNSKADPSLELNDEDDASILHDREELLRLCRLLSQHKTAVKGGLPKGSCVFNDDATYQHGADLIIHVQAGSEPKIPVHKLIVAARCPVLGEILAGRRILEYRTPTAESSTHLTFKLNCAKSSQQSHSTAPWKDPARLVISGCHPITVLILLEYLYSDALLALWDWRVKAELQRCAQALELPTAAAALQAAFKAEVAPTVVQQFARVVASHDLRDPLHADVTLALFDKEVSCHSSVLRARSPLFKAFFDDDDWTKNRWSDEGTLKVNLRHLAWRPMRYVMQYLYGGDIEMFETLDFISSVEELLEFMFENELLLDRLVLICSSVILKRVNVSNVCSILSEATYYNALPLVRSLQGYIAQIMETLLESKMLDDLSADLIKQLSASVRQAQARKSPLSRSNSLANAAMEKYSEWLSLQDIPQPIVPSMRPIVPRDTAKLSPSAISRKQRSPQASPIIRPQISSRPTAVPDIADDELFMMDNMDGVPPLELALSQAPSKRPSLADLTSKASSGWKVSSVPRVDMKAIMAEAETSKAPITNDQCYHLAKSPTIGEASSSKYHQSTTGKFPQWSLEVFCSHTLKCSSCPGPGPASDLSCKVASGEGQTCGSLWLEDFFGSWPRRILAAIDTSETWDGPYVFSFKASGLAV</sequence>
<dbReference type="PANTHER" id="PTHR22872:SF2">
    <property type="entry name" value="INHIBITOR OF BRUTON TYROSINE KINASE"/>
    <property type="match status" value="1"/>
</dbReference>
<gene>
    <name evidence="4" type="ORF">EW026_g7618</name>
</gene>
<organism evidence="4 5">
    <name type="scientific">Hermanssonia centrifuga</name>
    <dbReference type="NCBI Taxonomy" id="98765"/>
    <lineage>
        <taxon>Eukaryota</taxon>
        <taxon>Fungi</taxon>
        <taxon>Dikarya</taxon>
        <taxon>Basidiomycota</taxon>
        <taxon>Agaricomycotina</taxon>
        <taxon>Agaricomycetes</taxon>
        <taxon>Polyporales</taxon>
        <taxon>Meruliaceae</taxon>
        <taxon>Hermanssonia</taxon>
    </lineage>
</organism>
<evidence type="ECO:0000313" key="5">
    <source>
        <dbReference type="Proteomes" id="UP000309038"/>
    </source>
</evidence>
<comment type="caution">
    <text evidence="4">The sequence shown here is derived from an EMBL/GenBank/DDBJ whole genome shotgun (WGS) entry which is preliminary data.</text>
</comment>
<dbReference type="InterPro" id="IPR000210">
    <property type="entry name" value="BTB/POZ_dom"/>
</dbReference>
<dbReference type="Gene3D" id="1.25.40.20">
    <property type="entry name" value="Ankyrin repeat-containing domain"/>
    <property type="match status" value="1"/>
</dbReference>
<dbReference type="Gene3D" id="3.30.710.10">
    <property type="entry name" value="Potassium Channel Kv1.1, Chain A"/>
    <property type="match status" value="2"/>
</dbReference>
<dbReference type="Pfam" id="PF13540">
    <property type="entry name" value="RCC1_2"/>
    <property type="match status" value="1"/>
</dbReference>
<evidence type="ECO:0000259" key="3">
    <source>
        <dbReference type="PROSITE" id="PS50097"/>
    </source>
</evidence>
<evidence type="ECO:0000256" key="2">
    <source>
        <dbReference type="PROSITE-ProRule" id="PRU00235"/>
    </source>
</evidence>
<dbReference type="Gene3D" id="2.130.10.30">
    <property type="entry name" value="Regulator of chromosome condensation 1/beta-lactamase-inhibitor protein II"/>
    <property type="match status" value="1"/>
</dbReference>
<dbReference type="PROSITE" id="PS50012">
    <property type="entry name" value="RCC1_3"/>
    <property type="match status" value="2"/>
</dbReference>
<dbReference type="AlphaFoldDB" id="A0A4S4K773"/>
<evidence type="ECO:0000256" key="1">
    <source>
        <dbReference type="ARBA" id="ARBA00022737"/>
    </source>
</evidence>
<dbReference type="PANTHER" id="PTHR22872">
    <property type="entry name" value="BTK-BINDING PROTEIN-RELATED"/>
    <property type="match status" value="1"/>
</dbReference>
<name>A0A4S4K773_9APHY</name>
<evidence type="ECO:0000313" key="4">
    <source>
        <dbReference type="EMBL" id="THG93683.1"/>
    </source>
</evidence>
<dbReference type="SUPFAM" id="SSF50985">
    <property type="entry name" value="RCC1/BLIP-II"/>
    <property type="match status" value="1"/>
</dbReference>
<dbReference type="PRINTS" id="PR00633">
    <property type="entry name" value="RCCNDNSATION"/>
</dbReference>
<reference evidence="4 5" key="1">
    <citation type="submission" date="2019-02" db="EMBL/GenBank/DDBJ databases">
        <title>Genome sequencing of the rare red list fungi Phlebia centrifuga.</title>
        <authorList>
            <person name="Buettner E."/>
            <person name="Kellner H."/>
        </authorList>
    </citation>
    <scope>NUCLEOTIDE SEQUENCE [LARGE SCALE GENOMIC DNA]</scope>
    <source>
        <strain evidence="4 5">DSM 108282</strain>
    </source>
</reference>
<proteinExistence type="predicted"/>
<dbReference type="InterPro" id="IPR000408">
    <property type="entry name" value="Reg_chr_condens"/>
</dbReference>
<accession>A0A4S4K773</accession>
<dbReference type="InterPro" id="IPR011333">
    <property type="entry name" value="SKP1/BTB/POZ_sf"/>
</dbReference>
<feature type="repeat" description="RCC1" evidence="2">
    <location>
        <begin position="77"/>
        <end position="143"/>
    </location>
</feature>
<feature type="repeat" description="RCC1" evidence="2">
    <location>
        <begin position="146"/>
        <end position="195"/>
    </location>
</feature>
<dbReference type="PROSITE" id="PS50097">
    <property type="entry name" value="BTB"/>
    <property type="match status" value="1"/>
</dbReference>
<dbReference type="CDD" id="cd18186">
    <property type="entry name" value="BTB_POZ_ZBTB_KLHL-like"/>
    <property type="match status" value="2"/>
</dbReference>
<dbReference type="SUPFAM" id="SSF54695">
    <property type="entry name" value="POZ domain"/>
    <property type="match status" value="2"/>
</dbReference>
<dbReference type="InterPro" id="IPR051625">
    <property type="entry name" value="Signaling_Regulatory_Domain"/>
</dbReference>
<protein>
    <recommendedName>
        <fullName evidence="3">BTB domain-containing protein</fullName>
    </recommendedName>
</protein>
<dbReference type="Proteomes" id="UP000309038">
    <property type="component" value="Unassembled WGS sequence"/>
</dbReference>
<dbReference type="CDD" id="cd18500">
    <property type="entry name" value="BACK_IBtk"/>
    <property type="match status" value="1"/>
</dbReference>
<keyword evidence="5" id="KW-1185">Reference proteome</keyword>
<dbReference type="SUPFAM" id="SSF48403">
    <property type="entry name" value="Ankyrin repeat"/>
    <property type="match status" value="1"/>
</dbReference>
<dbReference type="EMBL" id="SGPJ01000597">
    <property type="protein sequence ID" value="THG93683.1"/>
    <property type="molecule type" value="Genomic_DNA"/>
</dbReference>
<dbReference type="InterPro" id="IPR036770">
    <property type="entry name" value="Ankyrin_rpt-contain_sf"/>
</dbReference>
<feature type="domain" description="BTB" evidence="3">
    <location>
        <begin position="646"/>
        <end position="719"/>
    </location>
</feature>
<dbReference type="SMART" id="SM00225">
    <property type="entry name" value="BTB"/>
    <property type="match status" value="2"/>
</dbReference>